<accession>Q4C7X0</accession>
<dbReference type="Gene3D" id="3.30.950.30">
    <property type="entry name" value="Schlafen, AAA domain"/>
    <property type="match status" value="1"/>
</dbReference>
<reference evidence="2" key="2">
    <citation type="submission" date="2005-06" db="EMBL/GenBank/DDBJ databases">
        <title>Sequencing of the draft genome and assembly of Crocosphaera watsonii WH 8501.</title>
        <authorList>
            <consortium name="US DOE Joint Genome Institute (JGI-PGF)"/>
            <person name="Copeland A."/>
            <person name="Lucas S."/>
            <person name="Lapidus A."/>
            <person name="Barry K."/>
            <person name="Detter C."/>
            <person name="Glavina T."/>
            <person name="Hammon N."/>
            <person name="Israni S."/>
            <person name="Pitluck S."/>
            <person name="Richardson P."/>
        </authorList>
    </citation>
    <scope>NUCLEOTIDE SEQUENCE [LARGE SCALE GENOMIC DNA]</scope>
    <source>
        <strain evidence="2">WH 8501</strain>
    </source>
</reference>
<evidence type="ECO:0000313" key="2">
    <source>
        <dbReference type="EMBL" id="EAM52501.1"/>
    </source>
</evidence>
<reference evidence="2" key="3">
    <citation type="submission" date="2016-12" db="EMBL/GenBank/DDBJ databases">
        <title>Annotation of the draft genome assembly of Crocosphaera watsonii WH 8501.</title>
        <authorList>
            <consortium name="US DOE Joint Genome Institute (JGI-ORNL)"/>
            <person name="Larimer F."/>
            <person name="Land M."/>
        </authorList>
    </citation>
    <scope>NUCLEOTIDE SEQUENCE</scope>
    <source>
        <strain evidence="2">WH 8501</strain>
    </source>
</reference>
<dbReference type="EMBL" id="AADV02000002">
    <property type="protein sequence ID" value="EAM52501.1"/>
    <property type="molecule type" value="Genomic_DNA"/>
</dbReference>
<reference evidence="2" key="1">
    <citation type="submission" date="2004-02" db="EMBL/GenBank/DDBJ databases">
        <authorList>
            <consortium name="DOE Joint Genome Institute"/>
        </authorList>
    </citation>
    <scope>NUCLEOTIDE SEQUENCE [LARGE SCALE GENOMIC DNA]</scope>
    <source>
        <strain evidence="2">WH 8501</strain>
    </source>
</reference>
<evidence type="ECO:0000259" key="1">
    <source>
        <dbReference type="Pfam" id="PF04326"/>
    </source>
</evidence>
<name>Q4C7X0_CROWT</name>
<protein>
    <recommendedName>
        <fullName evidence="1">Schlafen AlbA-2 domain-containing protein</fullName>
    </recommendedName>
</protein>
<feature type="domain" description="Schlafen AlbA-2" evidence="1">
    <location>
        <begin position="26"/>
        <end position="153"/>
    </location>
</feature>
<dbReference type="Pfam" id="PF04326">
    <property type="entry name" value="SLFN_AlbA_2"/>
    <property type="match status" value="1"/>
</dbReference>
<organism evidence="2 3">
    <name type="scientific">Crocosphaera watsonii WH 8501</name>
    <dbReference type="NCBI Taxonomy" id="165597"/>
    <lineage>
        <taxon>Bacteria</taxon>
        <taxon>Bacillati</taxon>
        <taxon>Cyanobacteriota</taxon>
        <taxon>Cyanophyceae</taxon>
        <taxon>Oscillatoriophycideae</taxon>
        <taxon>Chroococcales</taxon>
        <taxon>Aphanothecaceae</taxon>
        <taxon>Crocosphaera</taxon>
    </lineage>
</organism>
<dbReference type="Proteomes" id="UP000003922">
    <property type="component" value="Unassembled WGS sequence"/>
</dbReference>
<gene>
    <name evidence="2" type="ORF">CwatDRAFT_5746</name>
</gene>
<keyword evidence="3" id="KW-1185">Reference proteome</keyword>
<dbReference type="RefSeq" id="WP_007304151.1">
    <property type="nucleotide sequence ID" value="NZ_AADV02000002.1"/>
</dbReference>
<dbReference type="KEGG" id="cwa:CwatDRAFT_5746"/>
<dbReference type="PANTHER" id="PTHR30595:SF6">
    <property type="entry name" value="SCHLAFEN ALBA-2 DOMAIN-CONTAINING PROTEIN"/>
    <property type="match status" value="1"/>
</dbReference>
<dbReference type="InterPro" id="IPR007421">
    <property type="entry name" value="Schlafen_AlbA_2_dom"/>
</dbReference>
<proteinExistence type="predicted"/>
<comment type="caution">
    <text evidence="2">The sequence shown here is derived from an EMBL/GenBank/DDBJ whole genome shotgun (WGS) entry which is preliminary data.</text>
</comment>
<sequence>MLLNGKSLDKITESDLQELIDNGVAEAKTLDYKEKLSGNSDAEKKEFLYDVSSFANASGGNLIFGITEDKGIAIKIDGIETNDIDKEILRLDNILRDGISPRIPGIRIQPIQLRNNNYVIIIDIPRSFALPHMVTYKNSSRFYSRNSGGKYQLDVDEIRTSFTVSQGLIDRIRDFRRERLSMIIAEETPIILEKDAQLVLHLIPLNAFDLSSSISISDIDKIYRQNNCEYTSLFTPLDYENYSGFKRKYNLEGYLIFNESYENNSYISYTQIFRNRIIEAISTDFSSFSPQKNSYFIYQCYENTLIQGLKRYLKLSSLMNDFT</sequence>
<evidence type="ECO:0000313" key="3">
    <source>
        <dbReference type="Proteomes" id="UP000003922"/>
    </source>
</evidence>
<dbReference type="AlphaFoldDB" id="Q4C7X0"/>
<dbReference type="PANTHER" id="PTHR30595">
    <property type="entry name" value="GLPR-RELATED TRANSCRIPTIONAL REPRESSOR"/>
    <property type="match status" value="1"/>
</dbReference>
<dbReference type="InterPro" id="IPR038461">
    <property type="entry name" value="Schlafen_AlbA_2_dom_sf"/>
</dbReference>